<evidence type="ECO:0000313" key="2">
    <source>
        <dbReference type="EMBL" id="OWK45827.1"/>
    </source>
</evidence>
<protein>
    <recommendedName>
        <fullName evidence="1">RNA polymerase sigma-70 region 2 domain-containing protein</fullName>
    </recommendedName>
</protein>
<comment type="caution">
    <text evidence="2">The sequence shown here is derived from an EMBL/GenBank/DDBJ whole genome shotgun (WGS) entry which is preliminary data.</text>
</comment>
<dbReference type="InterPro" id="IPR013324">
    <property type="entry name" value="RNA_pol_sigma_r3/r4-like"/>
</dbReference>
<dbReference type="GO" id="GO:0003700">
    <property type="term" value="F:DNA-binding transcription factor activity"/>
    <property type="evidence" value="ECO:0007669"/>
    <property type="project" value="InterPro"/>
</dbReference>
<dbReference type="Pfam" id="PF04542">
    <property type="entry name" value="Sigma70_r2"/>
    <property type="match status" value="1"/>
</dbReference>
<dbReference type="InterPro" id="IPR007627">
    <property type="entry name" value="RNA_pol_sigma70_r2"/>
</dbReference>
<sequence>MIEAEDVSADEQKELWRRATAEGDPAAADRLARAVARWVSRKAMELAISNGLEADDLEAVAWSRFMYAVRSYKPEVGSFLNYFACSAGREMVEVATKERLRRLKTVQLSCNGIDDGSSHDVPAPADVRTAELLAVEYALGQLWEVERRVLCDRLGVYGRVKSAAQVAAELDATEAQVQTLFRRAYARVRALLKERDVGE</sequence>
<accession>A0A225EBU5</accession>
<proteinExistence type="predicted"/>
<organism evidence="2 3">
    <name type="scientific">Fimbriiglobus ruber</name>
    <dbReference type="NCBI Taxonomy" id="1908690"/>
    <lineage>
        <taxon>Bacteria</taxon>
        <taxon>Pseudomonadati</taxon>
        <taxon>Planctomycetota</taxon>
        <taxon>Planctomycetia</taxon>
        <taxon>Gemmatales</taxon>
        <taxon>Gemmataceae</taxon>
        <taxon>Fimbriiglobus</taxon>
    </lineage>
</organism>
<dbReference type="RefSeq" id="WP_161967304.1">
    <property type="nucleotide sequence ID" value="NZ_NIDE01000002.1"/>
</dbReference>
<keyword evidence="3" id="KW-1185">Reference proteome</keyword>
<dbReference type="Proteomes" id="UP000214646">
    <property type="component" value="Unassembled WGS sequence"/>
</dbReference>
<name>A0A225EBU5_9BACT</name>
<dbReference type="SUPFAM" id="SSF88946">
    <property type="entry name" value="Sigma2 domain of RNA polymerase sigma factors"/>
    <property type="match status" value="1"/>
</dbReference>
<dbReference type="EMBL" id="NIDE01000002">
    <property type="protein sequence ID" value="OWK45827.1"/>
    <property type="molecule type" value="Genomic_DNA"/>
</dbReference>
<dbReference type="InterPro" id="IPR013325">
    <property type="entry name" value="RNA_pol_sigma_r2"/>
</dbReference>
<dbReference type="GO" id="GO:0006352">
    <property type="term" value="P:DNA-templated transcription initiation"/>
    <property type="evidence" value="ECO:0007669"/>
    <property type="project" value="InterPro"/>
</dbReference>
<gene>
    <name evidence="2" type="ORF">FRUB_02158</name>
</gene>
<feature type="domain" description="RNA polymerase sigma-70 region 2" evidence="1">
    <location>
        <begin position="31"/>
        <end position="97"/>
    </location>
</feature>
<dbReference type="InterPro" id="IPR036388">
    <property type="entry name" value="WH-like_DNA-bd_sf"/>
</dbReference>
<evidence type="ECO:0000313" key="3">
    <source>
        <dbReference type="Proteomes" id="UP000214646"/>
    </source>
</evidence>
<dbReference type="Gene3D" id="1.10.10.10">
    <property type="entry name" value="Winged helix-like DNA-binding domain superfamily/Winged helix DNA-binding domain"/>
    <property type="match status" value="1"/>
</dbReference>
<reference evidence="3" key="1">
    <citation type="submission" date="2017-06" db="EMBL/GenBank/DDBJ databases">
        <title>Genome analysis of Fimbriiglobus ruber SP5, the first member of the order Planctomycetales with confirmed chitinolytic capability.</title>
        <authorList>
            <person name="Ravin N.V."/>
            <person name="Rakitin A.L."/>
            <person name="Ivanova A.A."/>
            <person name="Beletsky A.V."/>
            <person name="Kulichevskaya I.S."/>
            <person name="Mardanov A.V."/>
            <person name="Dedysh S.N."/>
        </authorList>
    </citation>
    <scope>NUCLEOTIDE SEQUENCE [LARGE SCALE GENOMIC DNA]</scope>
    <source>
        <strain evidence="3">SP5</strain>
    </source>
</reference>
<dbReference type="SUPFAM" id="SSF88659">
    <property type="entry name" value="Sigma3 and sigma4 domains of RNA polymerase sigma factors"/>
    <property type="match status" value="1"/>
</dbReference>
<dbReference type="AlphaFoldDB" id="A0A225EBU5"/>
<evidence type="ECO:0000259" key="1">
    <source>
        <dbReference type="Pfam" id="PF04542"/>
    </source>
</evidence>